<sequence length="172" mass="19287">MSMRLQELPLARALIQAAIGACLGLAFCLPAVGALASEQTKPADYFLISRDYNGGFLGSHKIFSEAGPDMREVTYCGRSYWVRVVTVAWTEVEVENNHRVRVEYSKGLGWRPICNDPDKQVTLTDIGIDENARYVLRTNARYLASTNRFSAIRDSFQSASGNDRQKTSYHDE</sequence>
<evidence type="ECO:0000313" key="1">
    <source>
        <dbReference type="EMBL" id="MBO0347321.1"/>
    </source>
</evidence>
<dbReference type="RefSeq" id="WP_206944316.1">
    <property type="nucleotide sequence ID" value="NZ_JAFLNF010000010.1"/>
</dbReference>
<evidence type="ECO:0000313" key="2">
    <source>
        <dbReference type="Proteomes" id="UP000664779"/>
    </source>
</evidence>
<comment type="caution">
    <text evidence="1">The sequence shown here is derived from an EMBL/GenBank/DDBJ whole genome shotgun (WGS) entry which is preliminary data.</text>
</comment>
<keyword evidence="2" id="KW-1185">Reference proteome</keyword>
<organism evidence="1 2">
    <name type="scientific">Roseibium limicola</name>
    <dbReference type="NCBI Taxonomy" id="2816037"/>
    <lineage>
        <taxon>Bacteria</taxon>
        <taxon>Pseudomonadati</taxon>
        <taxon>Pseudomonadota</taxon>
        <taxon>Alphaproteobacteria</taxon>
        <taxon>Hyphomicrobiales</taxon>
        <taxon>Stappiaceae</taxon>
        <taxon>Roseibium</taxon>
    </lineage>
</organism>
<reference evidence="1" key="1">
    <citation type="submission" date="2021-03" db="EMBL/GenBank/DDBJ databases">
        <title>Roseibium sp. CAU 1637 isolated from Incheon.</title>
        <authorList>
            <person name="Kim W."/>
        </authorList>
    </citation>
    <scope>NUCLEOTIDE SEQUENCE</scope>
    <source>
        <strain evidence="1">CAU 1637</strain>
    </source>
</reference>
<dbReference type="AlphaFoldDB" id="A0A939ERD5"/>
<accession>A0A939ERD5</accession>
<gene>
    <name evidence="1" type="ORF">J0X15_18980</name>
</gene>
<protein>
    <submittedName>
        <fullName evidence="1">Uncharacterized protein</fullName>
    </submittedName>
</protein>
<dbReference type="Proteomes" id="UP000664779">
    <property type="component" value="Unassembled WGS sequence"/>
</dbReference>
<dbReference type="EMBL" id="JAFLNF010000010">
    <property type="protein sequence ID" value="MBO0347321.1"/>
    <property type="molecule type" value="Genomic_DNA"/>
</dbReference>
<name>A0A939ERD5_9HYPH</name>
<proteinExistence type="predicted"/>